<dbReference type="Proteomes" id="UP000828390">
    <property type="component" value="Unassembled WGS sequence"/>
</dbReference>
<organism evidence="1 2">
    <name type="scientific">Dreissena polymorpha</name>
    <name type="common">Zebra mussel</name>
    <name type="synonym">Mytilus polymorpha</name>
    <dbReference type="NCBI Taxonomy" id="45954"/>
    <lineage>
        <taxon>Eukaryota</taxon>
        <taxon>Metazoa</taxon>
        <taxon>Spiralia</taxon>
        <taxon>Lophotrochozoa</taxon>
        <taxon>Mollusca</taxon>
        <taxon>Bivalvia</taxon>
        <taxon>Autobranchia</taxon>
        <taxon>Heteroconchia</taxon>
        <taxon>Euheterodonta</taxon>
        <taxon>Imparidentia</taxon>
        <taxon>Neoheterodontei</taxon>
        <taxon>Myida</taxon>
        <taxon>Dreissenoidea</taxon>
        <taxon>Dreissenidae</taxon>
        <taxon>Dreissena</taxon>
    </lineage>
</organism>
<accession>A0A9D4QU12</accession>
<protein>
    <submittedName>
        <fullName evidence="1">Uncharacterized protein</fullName>
    </submittedName>
</protein>
<gene>
    <name evidence="1" type="ORF">DPMN_117139</name>
</gene>
<name>A0A9D4QU12_DREPO</name>
<reference evidence="1" key="1">
    <citation type="journal article" date="2019" name="bioRxiv">
        <title>The Genome of the Zebra Mussel, Dreissena polymorpha: A Resource for Invasive Species Research.</title>
        <authorList>
            <person name="McCartney M.A."/>
            <person name="Auch B."/>
            <person name="Kono T."/>
            <person name="Mallez S."/>
            <person name="Zhang Y."/>
            <person name="Obille A."/>
            <person name="Becker A."/>
            <person name="Abrahante J.E."/>
            <person name="Garbe J."/>
            <person name="Badalamenti J.P."/>
            <person name="Herman A."/>
            <person name="Mangelson H."/>
            <person name="Liachko I."/>
            <person name="Sullivan S."/>
            <person name="Sone E.D."/>
            <person name="Koren S."/>
            <person name="Silverstein K.A.T."/>
            <person name="Beckman K.B."/>
            <person name="Gohl D.M."/>
        </authorList>
    </citation>
    <scope>NUCLEOTIDE SEQUENCE</scope>
    <source>
        <strain evidence="1">Duluth1</strain>
        <tissue evidence="1">Whole animal</tissue>
    </source>
</reference>
<dbReference type="EMBL" id="JAIWYP010000004">
    <property type="protein sequence ID" value="KAH3843616.1"/>
    <property type="molecule type" value="Genomic_DNA"/>
</dbReference>
<reference evidence="1" key="2">
    <citation type="submission" date="2020-11" db="EMBL/GenBank/DDBJ databases">
        <authorList>
            <person name="McCartney M.A."/>
            <person name="Auch B."/>
            <person name="Kono T."/>
            <person name="Mallez S."/>
            <person name="Becker A."/>
            <person name="Gohl D.M."/>
            <person name="Silverstein K.A.T."/>
            <person name="Koren S."/>
            <person name="Bechman K.B."/>
            <person name="Herman A."/>
            <person name="Abrahante J.E."/>
            <person name="Garbe J."/>
        </authorList>
    </citation>
    <scope>NUCLEOTIDE SEQUENCE</scope>
    <source>
        <strain evidence="1">Duluth1</strain>
        <tissue evidence="1">Whole animal</tissue>
    </source>
</reference>
<evidence type="ECO:0000313" key="2">
    <source>
        <dbReference type="Proteomes" id="UP000828390"/>
    </source>
</evidence>
<dbReference type="AlphaFoldDB" id="A0A9D4QU12"/>
<proteinExistence type="predicted"/>
<evidence type="ECO:0000313" key="1">
    <source>
        <dbReference type="EMBL" id="KAH3843616.1"/>
    </source>
</evidence>
<comment type="caution">
    <text evidence="1">The sequence shown here is derived from an EMBL/GenBank/DDBJ whole genome shotgun (WGS) entry which is preliminary data.</text>
</comment>
<sequence>MKEGEGYRFGSKVTTWTKRLPHASVTWSAADVKELLRNRKAEEIPGGCQKRF</sequence>
<keyword evidence="2" id="KW-1185">Reference proteome</keyword>